<evidence type="ECO:0000313" key="8">
    <source>
        <dbReference type="Proteomes" id="UP000263094"/>
    </source>
</evidence>
<dbReference type="FunFam" id="1.10.10.10:FF:000001">
    <property type="entry name" value="LysR family transcriptional regulator"/>
    <property type="match status" value="1"/>
</dbReference>
<keyword evidence="4" id="KW-0804">Transcription</keyword>
<dbReference type="PROSITE" id="PS50931">
    <property type="entry name" value="HTH_LYSR"/>
    <property type="match status" value="1"/>
</dbReference>
<evidence type="ECO:0000256" key="4">
    <source>
        <dbReference type="ARBA" id="ARBA00023163"/>
    </source>
</evidence>
<dbReference type="Pfam" id="PF00126">
    <property type="entry name" value="HTH_1"/>
    <property type="match status" value="1"/>
</dbReference>
<dbReference type="PANTHER" id="PTHR30419">
    <property type="entry name" value="HTH-TYPE TRANSCRIPTIONAL REGULATOR YBHD"/>
    <property type="match status" value="1"/>
</dbReference>
<dbReference type="PANTHER" id="PTHR30419:SF31">
    <property type="entry name" value="BLR3139 PROTEIN"/>
    <property type="match status" value="1"/>
</dbReference>
<dbReference type="PRINTS" id="PR00039">
    <property type="entry name" value="HTHLYSR"/>
</dbReference>
<accession>A0A372MAC0</accession>
<dbReference type="GO" id="GO:0003677">
    <property type="term" value="F:DNA binding"/>
    <property type="evidence" value="ECO:0007669"/>
    <property type="project" value="UniProtKB-KW"/>
</dbReference>
<dbReference type="RefSeq" id="WP_128554665.1">
    <property type="nucleotide sequence ID" value="NZ_QUAK01000024.1"/>
</dbReference>
<organism evidence="7 8">
    <name type="scientific">Streptomyces triticagri</name>
    <dbReference type="NCBI Taxonomy" id="2293568"/>
    <lineage>
        <taxon>Bacteria</taxon>
        <taxon>Bacillati</taxon>
        <taxon>Actinomycetota</taxon>
        <taxon>Actinomycetes</taxon>
        <taxon>Kitasatosporales</taxon>
        <taxon>Streptomycetaceae</taxon>
        <taxon>Streptomyces</taxon>
    </lineage>
</organism>
<dbReference type="EMBL" id="QUAK01000024">
    <property type="protein sequence ID" value="RFU87841.1"/>
    <property type="molecule type" value="Genomic_DNA"/>
</dbReference>
<protein>
    <submittedName>
        <fullName evidence="7">LysR family transcriptional regulator</fullName>
    </submittedName>
</protein>
<evidence type="ECO:0000256" key="1">
    <source>
        <dbReference type="ARBA" id="ARBA00009437"/>
    </source>
</evidence>
<dbReference type="InterPro" id="IPR050950">
    <property type="entry name" value="HTH-type_LysR_regulators"/>
</dbReference>
<comment type="similarity">
    <text evidence="1">Belongs to the LysR transcriptional regulatory family.</text>
</comment>
<dbReference type="SUPFAM" id="SSF46785">
    <property type="entry name" value="Winged helix' DNA-binding domain"/>
    <property type="match status" value="1"/>
</dbReference>
<dbReference type="InterPro" id="IPR005119">
    <property type="entry name" value="LysR_subst-bd"/>
</dbReference>
<dbReference type="Gene3D" id="1.10.10.10">
    <property type="entry name" value="Winged helix-like DNA-binding domain superfamily/Winged helix DNA-binding domain"/>
    <property type="match status" value="1"/>
</dbReference>
<comment type="caution">
    <text evidence="7">The sequence shown here is derived from an EMBL/GenBank/DDBJ whole genome shotgun (WGS) entry which is preliminary data.</text>
</comment>
<dbReference type="CDD" id="cd05466">
    <property type="entry name" value="PBP2_LTTR_substrate"/>
    <property type="match status" value="1"/>
</dbReference>
<keyword evidence="3" id="KW-0238">DNA-binding</keyword>
<evidence type="ECO:0000259" key="6">
    <source>
        <dbReference type="PROSITE" id="PS50931"/>
    </source>
</evidence>
<evidence type="ECO:0000313" key="7">
    <source>
        <dbReference type="EMBL" id="RFU87841.1"/>
    </source>
</evidence>
<gene>
    <name evidence="7" type="ORF">DY218_04895</name>
</gene>
<dbReference type="Pfam" id="PF03466">
    <property type="entry name" value="LysR_substrate"/>
    <property type="match status" value="1"/>
</dbReference>
<keyword evidence="2" id="KW-0805">Transcription regulation</keyword>
<feature type="domain" description="HTH lysR-type" evidence="6">
    <location>
        <begin position="1"/>
        <end position="58"/>
    </location>
</feature>
<dbReference type="GO" id="GO:0003700">
    <property type="term" value="F:DNA-binding transcription factor activity"/>
    <property type="evidence" value="ECO:0007669"/>
    <property type="project" value="InterPro"/>
</dbReference>
<proteinExistence type="inferred from homology"/>
<reference evidence="7 8" key="1">
    <citation type="submission" date="2018-08" db="EMBL/GenBank/DDBJ databases">
        <title>Isolation, diversity and antifungal activity of Actinobacteria from wheat.</title>
        <authorList>
            <person name="Han C."/>
        </authorList>
    </citation>
    <scope>NUCLEOTIDE SEQUENCE [LARGE SCALE GENOMIC DNA]</scope>
    <source>
        <strain evidence="7 8">NEAU-YY421</strain>
    </source>
</reference>
<evidence type="ECO:0000256" key="3">
    <source>
        <dbReference type="ARBA" id="ARBA00023125"/>
    </source>
</evidence>
<dbReference type="InterPro" id="IPR000847">
    <property type="entry name" value="LysR_HTH_N"/>
</dbReference>
<feature type="region of interest" description="Disordered" evidence="5">
    <location>
        <begin position="307"/>
        <end position="331"/>
    </location>
</feature>
<sequence length="331" mass="35936">MLLRQLEYLNALAREAHFGRAAEACHVSQPALSAGIRKLEDELGVQIVQRGHRFEGFTPEGRQVLQWAHRMIAEKDAMRSELASMRGGLTGVLRIGAVPTALTVASLLTGPLHEQHPTMQFSLDSMSSREIVSRLNEFDIDAGMTYIDGEPLGKVRVVPLYRERYLFLTPNDGEFAGLDSISWAEAATAPLCLLAPVMQNRRILDGHFAEDGATVNPVVETDTVSAVYAHISAMRLSSVIPHAWLHSFGVPAGTTVIALPRPARTHQVGLVLADRGPGSLLARALVDTARQVDMGSELDRAMRRHLPSAHPGENLAGQNGTDPNIAEKPTS</sequence>
<name>A0A372MAC0_9ACTN</name>
<dbReference type="AlphaFoldDB" id="A0A372MAC0"/>
<dbReference type="GO" id="GO:0005829">
    <property type="term" value="C:cytosol"/>
    <property type="evidence" value="ECO:0007669"/>
    <property type="project" value="TreeGrafter"/>
</dbReference>
<dbReference type="InterPro" id="IPR036390">
    <property type="entry name" value="WH_DNA-bd_sf"/>
</dbReference>
<dbReference type="OrthoDB" id="3181812at2"/>
<keyword evidence="8" id="KW-1185">Reference proteome</keyword>
<evidence type="ECO:0000256" key="5">
    <source>
        <dbReference type="SAM" id="MobiDB-lite"/>
    </source>
</evidence>
<dbReference type="SUPFAM" id="SSF53850">
    <property type="entry name" value="Periplasmic binding protein-like II"/>
    <property type="match status" value="1"/>
</dbReference>
<dbReference type="Proteomes" id="UP000263094">
    <property type="component" value="Unassembled WGS sequence"/>
</dbReference>
<dbReference type="InterPro" id="IPR036388">
    <property type="entry name" value="WH-like_DNA-bd_sf"/>
</dbReference>
<dbReference type="Gene3D" id="3.40.190.290">
    <property type="match status" value="1"/>
</dbReference>
<evidence type="ECO:0000256" key="2">
    <source>
        <dbReference type="ARBA" id="ARBA00023015"/>
    </source>
</evidence>